<name>A0AAX4I3E1_9PEZI</name>
<reference evidence="2" key="1">
    <citation type="journal article" date="2023" name="bioRxiv">
        <title>Complete genome of the Medicago anthracnose fungus, Colletotrichum destructivum, reveals a mini-chromosome-like region within a core chromosome.</title>
        <authorList>
            <person name="Lapalu N."/>
            <person name="Simon A."/>
            <person name="Lu A."/>
            <person name="Plaumann P.-L."/>
            <person name="Amselem J."/>
            <person name="Pigne S."/>
            <person name="Auger A."/>
            <person name="Koch C."/>
            <person name="Dallery J.-F."/>
            <person name="O'Connell R.J."/>
        </authorList>
    </citation>
    <scope>NUCLEOTIDE SEQUENCE [LARGE SCALE GENOMIC DNA]</scope>
    <source>
        <strain evidence="2">CBS 520.97</strain>
    </source>
</reference>
<gene>
    <name evidence="1" type="ORF">CDEST_02841</name>
</gene>
<dbReference type="Proteomes" id="UP001322277">
    <property type="component" value="Chromosome 2"/>
</dbReference>
<evidence type="ECO:0000313" key="2">
    <source>
        <dbReference type="Proteomes" id="UP001322277"/>
    </source>
</evidence>
<dbReference type="KEGG" id="cdet:87939344"/>
<keyword evidence="2" id="KW-1185">Reference proteome</keyword>
<dbReference type="GeneID" id="87939344"/>
<evidence type="ECO:0000313" key="1">
    <source>
        <dbReference type="EMBL" id="WQF77827.1"/>
    </source>
</evidence>
<protein>
    <submittedName>
        <fullName evidence="1">Uncharacterized protein</fullName>
    </submittedName>
</protein>
<accession>A0AAX4I3E1</accession>
<organism evidence="1 2">
    <name type="scientific">Colletotrichum destructivum</name>
    <dbReference type="NCBI Taxonomy" id="34406"/>
    <lineage>
        <taxon>Eukaryota</taxon>
        <taxon>Fungi</taxon>
        <taxon>Dikarya</taxon>
        <taxon>Ascomycota</taxon>
        <taxon>Pezizomycotina</taxon>
        <taxon>Sordariomycetes</taxon>
        <taxon>Hypocreomycetidae</taxon>
        <taxon>Glomerellales</taxon>
        <taxon>Glomerellaceae</taxon>
        <taxon>Colletotrichum</taxon>
        <taxon>Colletotrichum destructivum species complex</taxon>
    </lineage>
</organism>
<dbReference type="AlphaFoldDB" id="A0AAX4I3E1"/>
<dbReference type="RefSeq" id="XP_062775051.1">
    <property type="nucleotide sequence ID" value="XM_062919000.1"/>
</dbReference>
<proteinExistence type="predicted"/>
<sequence length="92" mass="9633">MRLSVTPSLVKGVHRTAAKLVQVSGVLAPLTGYRSYTAGKSLCVCNGTAADGSTTSAVVAVRPCGIAYRDIAEEVAKEKQTCQTVDRHTGPR</sequence>
<dbReference type="EMBL" id="CP137306">
    <property type="protein sequence ID" value="WQF77827.1"/>
    <property type="molecule type" value="Genomic_DNA"/>
</dbReference>